<evidence type="ECO:0000313" key="3">
    <source>
        <dbReference type="Proteomes" id="UP000124292"/>
    </source>
</evidence>
<accession>G9JMM5</accession>
<proteinExistence type="predicted"/>
<name>G9JMM5_9GAMA</name>
<reference evidence="3 4" key="1">
    <citation type="journal article" date="2013" name="J. Virol.">
        <title>Genomic characterization of Japanese macaque rhadinovirus, a novel herpesvirus isolated from a nonhuman primate with a spontaneous inflammatory demyelinating disease.</title>
        <authorList>
            <person name="Estep R.D."/>
            <person name="Hansen S.G."/>
            <person name="Rogers K.S."/>
            <person name="Axthelm M.K."/>
            <person name="Wong S.W."/>
        </authorList>
    </citation>
    <scope>NUCLEOTIDE SEQUENCE [LARGE SCALE GENOMIC DNA]</scope>
    <source>
        <strain evidence="2">12E2</strain>
        <strain evidence="1">3A1</strain>
    </source>
</reference>
<dbReference type="GeneID" id="3416573"/>
<dbReference type="RefSeq" id="YP_238350.1">
    <property type="nucleotide sequence ID" value="NC_007016.1"/>
</dbReference>
<sequence length="146" mass="16430">MIRVVSGFVNVNHVTDEVLHFSSDVNVRIPVIFRFVPLVSYEYHRVPRGLPKQVGKNVIVSKGRQKIGVLKTVNQLGRWPASHHLVASNFRERLLQNNELAKNFSVMGVHVLRNTTVAQVNADKSQHREAVNKRQFSGVVPVGFNG</sequence>
<organism evidence="2 3">
    <name type="scientific">Macaca fuscata rhadinovirus</name>
    <dbReference type="NCBI Taxonomy" id="272551"/>
    <lineage>
        <taxon>Viruses</taxon>
        <taxon>Duplodnaviria</taxon>
        <taxon>Heunggongvirae</taxon>
        <taxon>Peploviricota</taxon>
        <taxon>Herviviricetes</taxon>
        <taxon>Herpesvirales</taxon>
        <taxon>Orthoherpesviridae</taxon>
        <taxon>Gammaherpesvirinae</taxon>
        <taxon>Rhadinovirus</taxon>
        <taxon>Rhadinovirus macacinegamma11</taxon>
        <taxon>macacine gammaherpesvirus 11</taxon>
    </lineage>
</organism>
<dbReference type="KEGG" id="vg:3416573"/>
<dbReference type="EMBL" id="JN885137">
    <property type="protein sequence ID" value="AEW87742.1"/>
    <property type="molecule type" value="Genomic_DNA"/>
</dbReference>
<gene>
    <name evidence="2" type="ORF">JM47</name>
</gene>
<dbReference type="EMBL" id="JN885136">
    <property type="protein sequence ID" value="AEW87572.1"/>
    <property type="molecule type" value="Genomic_DNA"/>
</dbReference>
<evidence type="ECO:0000313" key="4">
    <source>
        <dbReference type="Proteomes" id="UP000133219"/>
    </source>
</evidence>
<dbReference type="Proteomes" id="UP000133219">
    <property type="component" value="Segment"/>
</dbReference>
<evidence type="ECO:0000313" key="1">
    <source>
        <dbReference type="EMBL" id="AEW87572.1"/>
    </source>
</evidence>
<dbReference type="Proteomes" id="UP000124292">
    <property type="component" value="Genome"/>
</dbReference>
<evidence type="ECO:0000313" key="2">
    <source>
        <dbReference type="EMBL" id="AEW87742.1"/>
    </source>
</evidence>
<protein>
    <submittedName>
        <fullName evidence="2">JM47</fullName>
    </submittedName>
</protein>